<dbReference type="RefSeq" id="WP_104680185.1">
    <property type="nucleotide sequence ID" value="NZ_CP026925.1"/>
</dbReference>
<gene>
    <name evidence="1" type="ORF">At1D1609_50330</name>
</gene>
<dbReference type="SUPFAM" id="SSF53756">
    <property type="entry name" value="UDP-Glycosyltransferase/glycogen phosphorylase"/>
    <property type="match status" value="1"/>
</dbReference>
<organism evidence="1 2">
    <name type="scientific">Agrobacterium tumefaciens</name>
    <dbReference type="NCBI Taxonomy" id="358"/>
    <lineage>
        <taxon>Bacteria</taxon>
        <taxon>Pseudomonadati</taxon>
        <taxon>Pseudomonadota</taxon>
        <taxon>Alphaproteobacteria</taxon>
        <taxon>Hyphomicrobiales</taxon>
        <taxon>Rhizobiaceae</taxon>
        <taxon>Rhizobium/Agrobacterium group</taxon>
        <taxon>Agrobacterium</taxon>
        <taxon>Agrobacterium tumefaciens complex</taxon>
    </lineage>
</organism>
<proteinExistence type="predicted"/>
<evidence type="ECO:0000313" key="2">
    <source>
        <dbReference type="Proteomes" id="UP000237717"/>
    </source>
</evidence>
<evidence type="ECO:0008006" key="3">
    <source>
        <dbReference type="Google" id="ProtNLM"/>
    </source>
</evidence>
<evidence type="ECO:0000313" key="1">
    <source>
        <dbReference type="EMBL" id="AVH45072.1"/>
    </source>
</evidence>
<protein>
    <recommendedName>
        <fullName evidence="3">Glycosyltransferase</fullName>
    </recommendedName>
</protein>
<dbReference type="AlphaFoldDB" id="A0A2L2LL55"/>
<name>A0A2L2LL55_AGRTU</name>
<dbReference type="EMBL" id="CP026925">
    <property type="protein sequence ID" value="AVH45072.1"/>
    <property type="molecule type" value="Genomic_DNA"/>
</dbReference>
<dbReference type="Proteomes" id="UP000237717">
    <property type="component" value="Chromosome II"/>
</dbReference>
<dbReference type="Gene3D" id="3.40.50.2000">
    <property type="entry name" value="Glycogen Phosphorylase B"/>
    <property type="match status" value="1"/>
</dbReference>
<sequence length="359" mass="40729">MSSGVEQRYRYTVDAHIDRGWSKVLSYDPVVIYTAFDHGQPLGMAGAVGDEFHTHPITFLMAFRWNIESRDMAAWMADRVAEYRARNPLHRFIYLCNCEVEYEFARAAGLDADLLNHNLTCDENLLFPIEGPRLFHAIYNARLSDWKRHELTAEIESCAFICYRPDHMDPAVAHRQEQQLIQRHKQWPGHVFLNRWTDEGPVKMEYSEVNSALSTAKVGLCLSSSEGAMQASIEYLLAGLPIVSTPSRGGREWYFDDEYCVTCDPTPSAVAQAVKDVMARCVPASYIRKKTIEKVHADRERFKALVNTLVAEGNGTPTLGQGWPFERKIMTKALWSEASNELKHTLAELANSPRPAIFA</sequence>
<reference evidence="1 2" key="1">
    <citation type="submission" date="2018-02" db="EMBL/GenBank/DDBJ databases">
        <title>Complete genome sequence of Agrobacterium tumefaciens 1D1609.</title>
        <authorList>
            <person name="Cho S.-T."/>
            <person name="Haryono M."/>
            <person name="Chang H.-H."/>
            <person name="Santos M.N."/>
            <person name="Lai E.-M."/>
            <person name="Kuo C.-H."/>
        </authorList>
    </citation>
    <scope>NUCLEOTIDE SEQUENCE [LARGE SCALE GENOMIC DNA]</scope>
    <source>
        <strain evidence="1 2">1D1609</strain>
    </source>
</reference>
<accession>A0A2L2LL55</accession>